<dbReference type="RefSeq" id="WP_251800897.1">
    <property type="nucleotide sequence ID" value="NZ_JAMQOL010000038.1"/>
</dbReference>
<evidence type="ECO:0000313" key="2">
    <source>
        <dbReference type="EMBL" id="MCM4081094.1"/>
    </source>
</evidence>
<dbReference type="Proteomes" id="UP001523216">
    <property type="component" value="Unassembled WGS sequence"/>
</dbReference>
<evidence type="ECO:0000256" key="1">
    <source>
        <dbReference type="SAM" id="SignalP"/>
    </source>
</evidence>
<protein>
    <submittedName>
        <fullName evidence="2">Uncharacterized protein</fullName>
    </submittedName>
</protein>
<comment type="caution">
    <text evidence="2">The sequence shown here is derived from an EMBL/GenBank/DDBJ whole genome shotgun (WGS) entry which is preliminary data.</text>
</comment>
<dbReference type="EMBL" id="JAMQOL010000038">
    <property type="protein sequence ID" value="MCM4081094.1"/>
    <property type="molecule type" value="Genomic_DNA"/>
</dbReference>
<proteinExistence type="predicted"/>
<gene>
    <name evidence="2" type="ORF">LXN57_26320</name>
</gene>
<name>A0ABT0Y700_9ACTN</name>
<feature type="signal peptide" evidence="1">
    <location>
        <begin position="1"/>
        <end position="29"/>
    </location>
</feature>
<evidence type="ECO:0000313" key="3">
    <source>
        <dbReference type="Proteomes" id="UP001523216"/>
    </source>
</evidence>
<feature type="chain" id="PRO_5045130699" evidence="1">
    <location>
        <begin position="30"/>
        <end position="143"/>
    </location>
</feature>
<organism evidence="2 3">
    <name type="scientific">Paractinoplanes hotanensis</name>
    <dbReference type="NCBI Taxonomy" id="2906497"/>
    <lineage>
        <taxon>Bacteria</taxon>
        <taxon>Bacillati</taxon>
        <taxon>Actinomycetota</taxon>
        <taxon>Actinomycetes</taxon>
        <taxon>Micromonosporales</taxon>
        <taxon>Micromonosporaceae</taxon>
        <taxon>Paractinoplanes</taxon>
    </lineage>
</organism>
<accession>A0ABT0Y700</accession>
<reference evidence="2 3" key="1">
    <citation type="submission" date="2022-06" db="EMBL/GenBank/DDBJ databases">
        <title>Actinoplanes abujensis sp. nov., isolated from Nigerian arid soil.</title>
        <authorList>
            <person name="Ding P."/>
        </authorList>
    </citation>
    <scope>NUCLEOTIDE SEQUENCE [LARGE SCALE GENOMIC DNA]</scope>
    <source>
        <strain evidence="3">TRM88002</strain>
    </source>
</reference>
<sequence>MGIRLGGLLGAVAVATVAGSLVTMTPAHANDTTKTVAADGASIVFSTSDSSRKVSGNVTLTVHEDGNWRIAGGAHNGNIVGRWYHWTCDLTWDASKVTRETGSEWVPGKKDRSTSSAAYHPTIQSEYAKIKQYGRADCDIVIG</sequence>
<keyword evidence="3" id="KW-1185">Reference proteome</keyword>
<keyword evidence="1" id="KW-0732">Signal</keyword>